<comment type="caution">
    <text evidence="2">The sequence shown here is derived from an EMBL/GenBank/DDBJ whole genome shotgun (WGS) entry which is preliminary data.</text>
</comment>
<reference evidence="3" key="1">
    <citation type="submission" date="2024-07" db="EMBL/GenBank/DDBJ databases">
        <title>Two chromosome-level genome assemblies of Korean endemic species Abeliophyllum distichum and Forsythia ovata (Oleaceae).</title>
        <authorList>
            <person name="Jang H."/>
        </authorList>
    </citation>
    <scope>NUCLEOTIDE SEQUENCE [LARGE SCALE GENOMIC DNA]</scope>
</reference>
<keyword evidence="3" id="KW-1185">Reference proteome</keyword>
<evidence type="ECO:0000313" key="2">
    <source>
        <dbReference type="EMBL" id="KAL2506165.1"/>
    </source>
</evidence>
<evidence type="ECO:0000313" key="3">
    <source>
        <dbReference type="Proteomes" id="UP001604336"/>
    </source>
</evidence>
<organism evidence="2 3">
    <name type="scientific">Abeliophyllum distichum</name>
    <dbReference type="NCBI Taxonomy" id="126358"/>
    <lineage>
        <taxon>Eukaryota</taxon>
        <taxon>Viridiplantae</taxon>
        <taxon>Streptophyta</taxon>
        <taxon>Embryophyta</taxon>
        <taxon>Tracheophyta</taxon>
        <taxon>Spermatophyta</taxon>
        <taxon>Magnoliopsida</taxon>
        <taxon>eudicotyledons</taxon>
        <taxon>Gunneridae</taxon>
        <taxon>Pentapetalae</taxon>
        <taxon>asterids</taxon>
        <taxon>lamiids</taxon>
        <taxon>Lamiales</taxon>
        <taxon>Oleaceae</taxon>
        <taxon>Forsythieae</taxon>
        <taxon>Abeliophyllum</taxon>
    </lineage>
</organism>
<gene>
    <name evidence="2" type="ORF">Adt_21786</name>
</gene>
<name>A0ABD1T0J5_9LAMI</name>
<dbReference type="GO" id="GO:0003964">
    <property type="term" value="F:RNA-directed DNA polymerase activity"/>
    <property type="evidence" value="ECO:0007669"/>
    <property type="project" value="UniProtKB-KW"/>
</dbReference>
<keyword evidence="2" id="KW-0808">Transferase</keyword>
<dbReference type="Pfam" id="PF17921">
    <property type="entry name" value="Integrase_H2C2"/>
    <property type="match status" value="1"/>
</dbReference>
<proteinExistence type="predicted"/>
<dbReference type="Proteomes" id="UP001604336">
    <property type="component" value="Unassembled WGS sequence"/>
</dbReference>
<feature type="domain" description="Integrase zinc-binding" evidence="1">
    <location>
        <begin position="176"/>
        <end position="218"/>
    </location>
</feature>
<sequence length="224" mass="25681">MAEHYNRNNAKPKSRSSINDLTGGKYLPAADIDIGYYSASDKKQAHVEEVSQIGTKVFLLRCICMKKRGKANAVANALSRKIVGQLTSVIIVQEQLVRDFERLKLEVLAPSSQVTGRITYLMIRLTLRDRIREAQDKDPFLPKMKAEGSTDKRKEFCLNTNGALMFKGRLCVPKNENLIKENLEKAHSTLYTAHPGGMKMYHDLQDTFWWMNMKRGVWLFWKNV</sequence>
<dbReference type="InterPro" id="IPR041588">
    <property type="entry name" value="Integrase_H2C2"/>
</dbReference>
<evidence type="ECO:0000259" key="1">
    <source>
        <dbReference type="Pfam" id="PF17921"/>
    </source>
</evidence>
<protein>
    <submittedName>
        <fullName evidence="2">Reverse transcriptase</fullName>
    </submittedName>
</protein>
<dbReference type="Gene3D" id="1.10.340.70">
    <property type="match status" value="1"/>
</dbReference>
<dbReference type="EMBL" id="JBFOLK010000006">
    <property type="protein sequence ID" value="KAL2506165.1"/>
    <property type="molecule type" value="Genomic_DNA"/>
</dbReference>
<accession>A0ABD1T0J5</accession>
<keyword evidence="2" id="KW-0695">RNA-directed DNA polymerase</keyword>
<dbReference type="AlphaFoldDB" id="A0ABD1T0J5"/>
<keyword evidence="2" id="KW-0548">Nucleotidyltransferase</keyword>